<evidence type="ECO:0000256" key="4">
    <source>
        <dbReference type="ARBA" id="ARBA00022723"/>
    </source>
</evidence>
<dbReference type="PANTHER" id="PTHR47955">
    <property type="entry name" value="CYTOCHROME P450 FAMILY 71 PROTEIN"/>
    <property type="match status" value="1"/>
</dbReference>
<dbReference type="InterPro" id="IPR002401">
    <property type="entry name" value="Cyt_P450_E_grp-I"/>
</dbReference>
<evidence type="ECO:0000256" key="3">
    <source>
        <dbReference type="ARBA" id="ARBA00022617"/>
    </source>
</evidence>
<dbReference type="EMBL" id="CM029039">
    <property type="protein sequence ID" value="KAG2642598.1"/>
    <property type="molecule type" value="Genomic_DNA"/>
</dbReference>
<evidence type="ECO:0000256" key="2">
    <source>
        <dbReference type="ARBA" id="ARBA00010617"/>
    </source>
</evidence>
<evidence type="ECO:0000256" key="8">
    <source>
        <dbReference type="PIRSR" id="PIRSR602401-1"/>
    </source>
</evidence>
<dbReference type="AlphaFoldDB" id="A0A8T0W5L0"/>
<evidence type="ECO:0000256" key="5">
    <source>
        <dbReference type="ARBA" id="ARBA00023002"/>
    </source>
</evidence>
<evidence type="ECO:0000313" key="11">
    <source>
        <dbReference type="Proteomes" id="UP000823388"/>
    </source>
</evidence>
<name>A0A8T0W5L0_PANVG</name>
<organism evidence="10 11">
    <name type="scientific">Panicum virgatum</name>
    <name type="common">Blackwell switchgrass</name>
    <dbReference type="NCBI Taxonomy" id="38727"/>
    <lineage>
        <taxon>Eukaryota</taxon>
        <taxon>Viridiplantae</taxon>
        <taxon>Streptophyta</taxon>
        <taxon>Embryophyta</taxon>
        <taxon>Tracheophyta</taxon>
        <taxon>Spermatophyta</taxon>
        <taxon>Magnoliopsida</taxon>
        <taxon>Liliopsida</taxon>
        <taxon>Poales</taxon>
        <taxon>Poaceae</taxon>
        <taxon>PACMAD clade</taxon>
        <taxon>Panicoideae</taxon>
        <taxon>Panicodae</taxon>
        <taxon>Paniceae</taxon>
        <taxon>Panicinae</taxon>
        <taxon>Panicum</taxon>
        <taxon>Panicum sect. Hiantes</taxon>
    </lineage>
</organism>
<protein>
    <recommendedName>
        <fullName evidence="12">Cytochrome P450 99A2</fullName>
    </recommendedName>
</protein>
<dbReference type="GO" id="GO:0004497">
    <property type="term" value="F:monooxygenase activity"/>
    <property type="evidence" value="ECO:0007669"/>
    <property type="project" value="UniProtKB-KW"/>
</dbReference>
<dbReference type="InterPro" id="IPR017972">
    <property type="entry name" value="Cyt_P450_CS"/>
</dbReference>
<dbReference type="PANTHER" id="PTHR47955:SF8">
    <property type="entry name" value="CYTOCHROME P450 71D11-LIKE"/>
    <property type="match status" value="1"/>
</dbReference>
<evidence type="ECO:0000256" key="7">
    <source>
        <dbReference type="ARBA" id="ARBA00023033"/>
    </source>
</evidence>
<dbReference type="PRINTS" id="PR00385">
    <property type="entry name" value="P450"/>
</dbReference>
<dbReference type="GO" id="GO:0005506">
    <property type="term" value="F:iron ion binding"/>
    <property type="evidence" value="ECO:0007669"/>
    <property type="project" value="InterPro"/>
</dbReference>
<evidence type="ECO:0000313" key="10">
    <source>
        <dbReference type="EMBL" id="KAG2642598.1"/>
    </source>
</evidence>
<dbReference type="GO" id="GO:0020037">
    <property type="term" value="F:heme binding"/>
    <property type="evidence" value="ECO:0007669"/>
    <property type="project" value="InterPro"/>
</dbReference>
<sequence length="474" mass="53730">MEMELSPATLLFVFLISLPILVTLLRRKSTPTSNKRRPPGPWNFPLIGSLYHFIKSHPPVVLRELAKKYGPVMFLRMGQIDTVVISSPAAAQEVLREKDVIFASRPSIVASEVFTYGNLDVGFSPYGAYWRTLRKLCTVELLSAKMVRQFAPIRDNETLSLIRNIQVCSKELRDKFLRSIAVAMSFSGGFTVGDVFPSLRFIDVVTGLRRSMWRARHQLDDVFDKIIAGCEAQRGDDLLSVLLRIRDKGELEFPIGTTNVKAILLDMFIGGTETTSSAAEWIITELMRNPDVMAKAQAEVRRVFDKVSPQDHEAKMDELHYIKMVIKESMRLNPVVPLLVPHFCQETCEVGGFQVTKGTRVMVNAWAMARSPEYWHDAEKFRPERFEDGMLDFKGSRFEYLPFGAGRRRCPGDTFGLAVLELIVARLLYYIDWSLPAGMQPDDIDMEMIVAATTRRKNPLQLVVSPYKVVPMQG</sequence>
<dbReference type="FunFam" id="1.10.630.10:FF:000126">
    <property type="entry name" value="Predicted protein"/>
    <property type="match status" value="1"/>
</dbReference>
<keyword evidence="11" id="KW-1185">Reference proteome</keyword>
<keyword evidence="6 8" id="KW-0408">Iron</keyword>
<reference evidence="10" key="1">
    <citation type="submission" date="2020-05" db="EMBL/GenBank/DDBJ databases">
        <title>WGS assembly of Panicum virgatum.</title>
        <authorList>
            <person name="Lovell J.T."/>
            <person name="Jenkins J."/>
            <person name="Shu S."/>
            <person name="Juenger T.E."/>
            <person name="Schmutz J."/>
        </authorList>
    </citation>
    <scope>NUCLEOTIDE SEQUENCE</scope>
    <source>
        <strain evidence="10">AP13</strain>
    </source>
</reference>
<dbReference type="Gene3D" id="1.10.630.10">
    <property type="entry name" value="Cytochrome P450"/>
    <property type="match status" value="1"/>
</dbReference>
<dbReference type="InterPro" id="IPR036396">
    <property type="entry name" value="Cyt_P450_sf"/>
</dbReference>
<dbReference type="CDD" id="cd11072">
    <property type="entry name" value="CYP71-like"/>
    <property type="match status" value="1"/>
</dbReference>
<evidence type="ECO:0000256" key="6">
    <source>
        <dbReference type="ARBA" id="ARBA00023004"/>
    </source>
</evidence>
<keyword evidence="7 9" id="KW-0503">Monooxygenase</keyword>
<keyword evidence="3 8" id="KW-0349">Heme</keyword>
<evidence type="ECO:0000256" key="9">
    <source>
        <dbReference type="RuleBase" id="RU000461"/>
    </source>
</evidence>
<evidence type="ECO:0008006" key="12">
    <source>
        <dbReference type="Google" id="ProtNLM"/>
    </source>
</evidence>
<keyword evidence="5 9" id="KW-0560">Oxidoreductase</keyword>
<dbReference type="Pfam" id="PF00067">
    <property type="entry name" value="p450"/>
    <property type="match status" value="2"/>
</dbReference>
<proteinExistence type="inferred from homology"/>
<feature type="binding site" description="axial binding residue" evidence="8">
    <location>
        <position position="410"/>
    </location>
    <ligand>
        <name>heme</name>
        <dbReference type="ChEBI" id="CHEBI:30413"/>
    </ligand>
    <ligandPart>
        <name>Fe</name>
        <dbReference type="ChEBI" id="CHEBI:18248"/>
    </ligandPart>
</feature>
<keyword evidence="4 8" id="KW-0479">Metal-binding</keyword>
<dbReference type="Proteomes" id="UP000823388">
    <property type="component" value="Chromosome 2K"/>
</dbReference>
<dbReference type="PROSITE" id="PS00086">
    <property type="entry name" value="CYTOCHROME_P450"/>
    <property type="match status" value="1"/>
</dbReference>
<comment type="similarity">
    <text evidence="2 9">Belongs to the cytochrome P450 family.</text>
</comment>
<dbReference type="InterPro" id="IPR001128">
    <property type="entry name" value="Cyt_P450"/>
</dbReference>
<dbReference type="PRINTS" id="PR00463">
    <property type="entry name" value="EP450I"/>
</dbReference>
<accession>A0A8T0W5L0</accession>
<comment type="caution">
    <text evidence="10">The sequence shown here is derived from an EMBL/GenBank/DDBJ whole genome shotgun (WGS) entry which is preliminary data.</text>
</comment>
<dbReference type="GO" id="GO:0016705">
    <property type="term" value="F:oxidoreductase activity, acting on paired donors, with incorporation or reduction of molecular oxygen"/>
    <property type="evidence" value="ECO:0007669"/>
    <property type="project" value="InterPro"/>
</dbReference>
<evidence type="ECO:0000256" key="1">
    <source>
        <dbReference type="ARBA" id="ARBA00001971"/>
    </source>
</evidence>
<comment type="cofactor">
    <cofactor evidence="1 8">
        <name>heme</name>
        <dbReference type="ChEBI" id="CHEBI:30413"/>
    </cofactor>
</comment>
<dbReference type="SUPFAM" id="SSF48264">
    <property type="entry name" value="Cytochrome P450"/>
    <property type="match status" value="1"/>
</dbReference>
<gene>
    <name evidence="10" type="ORF">PVAP13_2KG193100</name>
</gene>